<accession>A4RY22</accession>
<feature type="non-terminal residue" evidence="10">
    <location>
        <position position="1"/>
    </location>
</feature>
<evidence type="ECO:0000259" key="9">
    <source>
        <dbReference type="PROSITE" id="PS50249"/>
    </source>
</evidence>
<dbReference type="RefSeq" id="XP_001418095.1">
    <property type="nucleotide sequence ID" value="XM_001418058.1"/>
</dbReference>
<keyword evidence="11" id="KW-1185">Reference proteome</keyword>
<keyword evidence="7" id="KW-0482">Metalloprotease</keyword>
<dbReference type="PANTHER" id="PTHR10410">
    <property type="entry name" value="EUKARYOTIC TRANSLATION INITIATION FACTOR 3 -RELATED"/>
    <property type="match status" value="1"/>
</dbReference>
<dbReference type="Pfam" id="PF01398">
    <property type="entry name" value="JAB"/>
    <property type="match status" value="1"/>
</dbReference>
<dbReference type="KEGG" id="olu:OSTLU_4539"/>
<evidence type="ECO:0000256" key="6">
    <source>
        <dbReference type="ARBA" id="ARBA00022833"/>
    </source>
</evidence>
<sequence>PPITTSDELYAYDEVAHKLLVAQKPWARDPHYFKRVKVSALALMKMTAHCKRGGDIEVMGMLQGYAKDDAFIVLDVFELPVEGTETRVNAQAEAYEYMVEYTHTCKAVGRHENVVGWYHSHPGYGCWLSGIDVNTQSMNQRYGEPFLAIVIDPIRTSRAEKVEIGAFRTYPDGYTAPEEPSTSSNLGIPKSKIEDFGVHANKYYSLDVSFFKSSLDARNLDSLTKKYWVNTLSSSTLLANRKLIASQVSDMEGKIAKAEKEIKRGGPTTTSSASLASMSMSPTSGSNLEKAGDVSALGTVTQDAISLAIEQSKMFASYAVKCALFDAV</sequence>
<proteinExistence type="inferred from homology"/>
<feature type="compositionally biased region" description="Low complexity" evidence="8">
    <location>
        <begin position="266"/>
        <end position="286"/>
    </location>
</feature>
<reference evidence="10 11" key="1">
    <citation type="journal article" date="2007" name="Proc. Natl. Acad. Sci. U.S.A.">
        <title>The tiny eukaryote Ostreococcus provides genomic insights into the paradox of plankton speciation.</title>
        <authorList>
            <person name="Palenik B."/>
            <person name="Grimwood J."/>
            <person name="Aerts A."/>
            <person name="Rouze P."/>
            <person name="Salamov A."/>
            <person name="Putnam N."/>
            <person name="Dupont C."/>
            <person name="Jorgensen R."/>
            <person name="Derelle E."/>
            <person name="Rombauts S."/>
            <person name="Zhou K."/>
            <person name="Otillar R."/>
            <person name="Merchant S.S."/>
            <person name="Podell S."/>
            <person name="Gaasterland T."/>
            <person name="Napoli C."/>
            <person name="Gendler K."/>
            <person name="Manuell A."/>
            <person name="Tai V."/>
            <person name="Vallon O."/>
            <person name="Piganeau G."/>
            <person name="Jancek S."/>
            <person name="Heijde M."/>
            <person name="Jabbari K."/>
            <person name="Bowler C."/>
            <person name="Lohr M."/>
            <person name="Robbens S."/>
            <person name="Werner G."/>
            <person name="Dubchak I."/>
            <person name="Pazour G.J."/>
            <person name="Ren Q."/>
            <person name="Paulsen I."/>
            <person name="Delwiche C."/>
            <person name="Schmutz J."/>
            <person name="Rokhsar D."/>
            <person name="Van de Peer Y."/>
            <person name="Moreau H."/>
            <person name="Grigoriev I.V."/>
        </authorList>
    </citation>
    <scope>NUCLEOTIDE SEQUENCE [LARGE SCALE GENOMIC DNA]</scope>
    <source>
        <strain evidence="10 11">CCE9901</strain>
    </source>
</reference>
<dbReference type="MEROPS" id="M67.A02"/>
<dbReference type="SMART" id="SM00232">
    <property type="entry name" value="JAB_MPN"/>
    <property type="match status" value="1"/>
</dbReference>
<gene>
    <name evidence="10" type="ORF">OSTLU_4539</name>
</gene>
<evidence type="ECO:0000256" key="2">
    <source>
        <dbReference type="ARBA" id="ARBA00022670"/>
    </source>
</evidence>
<dbReference type="InterPro" id="IPR000555">
    <property type="entry name" value="JAMM/MPN+_dom"/>
</dbReference>
<feature type="domain" description="MPN" evidence="9">
    <location>
        <begin position="36"/>
        <end position="173"/>
    </location>
</feature>
<comment type="similarity">
    <text evidence="1">Belongs to the peptidase M67A family. CSN5 subfamily.</text>
</comment>
<dbReference type="Proteomes" id="UP000001568">
    <property type="component" value="Chromosome 5"/>
</dbReference>
<evidence type="ECO:0000256" key="4">
    <source>
        <dbReference type="ARBA" id="ARBA00022790"/>
    </source>
</evidence>
<dbReference type="Pfam" id="PF18323">
    <property type="entry name" value="CSN5_C"/>
    <property type="match status" value="1"/>
</dbReference>
<dbReference type="STRING" id="436017.A4RY22"/>
<evidence type="ECO:0000256" key="1">
    <source>
        <dbReference type="ARBA" id="ARBA00006008"/>
    </source>
</evidence>
<keyword evidence="2" id="KW-0645">Protease</keyword>
<keyword evidence="3" id="KW-0479">Metal-binding</keyword>
<dbReference type="CDD" id="cd08069">
    <property type="entry name" value="MPN_RPN11_CSN5"/>
    <property type="match status" value="1"/>
</dbReference>
<keyword evidence="4" id="KW-0736">Signalosome</keyword>
<dbReference type="OMA" id="INISMQM"/>
<dbReference type="Gramene" id="ABO96388">
    <property type="protein sequence ID" value="ABO96388"/>
    <property type="gene ID" value="OSTLU_4539"/>
</dbReference>
<dbReference type="GeneID" id="5002009"/>
<feature type="non-terminal residue" evidence="10">
    <location>
        <position position="328"/>
    </location>
</feature>
<evidence type="ECO:0000256" key="3">
    <source>
        <dbReference type="ARBA" id="ARBA00022723"/>
    </source>
</evidence>
<dbReference type="GO" id="GO:0006508">
    <property type="term" value="P:proteolysis"/>
    <property type="evidence" value="ECO:0007669"/>
    <property type="project" value="UniProtKB-KW"/>
</dbReference>
<feature type="region of interest" description="Disordered" evidence="8">
    <location>
        <begin position="262"/>
        <end position="287"/>
    </location>
</feature>
<evidence type="ECO:0000313" key="11">
    <source>
        <dbReference type="Proteomes" id="UP000001568"/>
    </source>
</evidence>
<dbReference type="FunFam" id="3.40.140.10:FF:000003">
    <property type="entry name" value="COP9 signalosome complex subunit 5"/>
    <property type="match status" value="1"/>
</dbReference>
<dbReference type="EMBL" id="CP000585">
    <property type="protein sequence ID" value="ABO96388.1"/>
    <property type="molecule type" value="Genomic_DNA"/>
</dbReference>
<organism evidence="10 11">
    <name type="scientific">Ostreococcus lucimarinus (strain CCE9901)</name>
    <dbReference type="NCBI Taxonomy" id="436017"/>
    <lineage>
        <taxon>Eukaryota</taxon>
        <taxon>Viridiplantae</taxon>
        <taxon>Chlorophyta</taxon>
        <taxon>Mamiellophyceae</taxon>
        <taxon>Mamiellales</taxon>
        <taxon>Bathycoccaceae</taxon>
        <taxon>Ostreococcus</taxon>
    </lineage>
</organism>
<dbReference type="GO" id="GO:0046872">
    <property type="term" value="F:metal ion binding"/>
    <property type="evidence" value="ECO:0007669"/>
    <property type="project" value="UniProtKB-KW"/>
</dbReference>
<evidence type="ECO:0000256" key="5">
    <source>
        <dbReference type="ARBA" id="ARBA00022801"/>
    </source>
</evidence>
<dbReference type="InterPro" id="IPR037518">
    <property type="entry name" value="MPN"/>
</dbReference>
<dbReference type="Gene3D" id="3.40.140.10">
    <property type="entry name" value="Cytidine Deaminase, domain 2"/>
    <property type="match status" value="1"/>
</dbReference>
<dbReference type="HOGENOM" id="CLU_053034_0_2_1"/>
<dbReference type="GO" id="GO:0008237">
    <property type="term" value="F:metallopeptidase activity"/>
    <property type="evidence" value="ECO:0007669"/>
    <property type="project" value="UniProtKB-KW"/>
</dbReference>
<protein>
    <recommendedName>
        <fullName evidence="9">MPN domain-containing protein</fullName>
    </recommendedName>
</protein>
<dbReference type="OrthoDB" id="10266268at2759"/>
<dbReference type="AlphaFoldDB" id="A4RY22"/>
<name>A4RY22_OSTLU</name>
<dbReference type="eggNOG" id="KOG1554">
    <property type="taxonomic scope" value="Eukaryota"/>
</dbReference>
<dbReference type="InterPro" id="IPR050242">
    <property type="entry name" value="JAMM_MPN+_peptidase_M67A"/>
</dbReference>
<dbReference type="SUPFAM" id="SSF102712">
    <property type="entry name" value="JAB1/MPN domain"/>
    <property type="match status" value="1"/>
</dbReference>
<evidence type="ECO:0000256" key="8">
    <source>
        <dbReference type="SAM" id="MobiDB-lite"/>
    </source>
</evidence>
<dbReference type="PROSITE" id="PS50249">
    <property type="entry name" value="MPN"/>
    <property type="match status" value="1"/>
</dbReference>
<keyword evidence="6" id="KW-0862">Zinc</keyword>
<dbReference type="GO" id="GO:0008180">
    <property type="term" value="C:COP9 signalosome"/>
    <property type="evidence" value="ECO:0007669"/>
    <property type="project" value="UniProtKB-KW"/>
</dbReference>
<evidence type="ECO:0000313" key="10">
    <source>
        <dbReference type="EMBL" id="ABO96388.1"/>
    </source>
</evidence>
<evidence type="ECO:0000256" key="7">
    <source>
        <dbReference type="ARBA" id="ARBA00023049"/>
    </source>
</evidence>
<keyword evidence="5" id="KW-0378">Hydrolase</keyword>
<dbReference type="InterPro" id="IPR040961">
    <property type="entry name" value="CSN5_C"/>
</dbReference>